<dbReference type="AlphaFoldDB" id="A0A6A6GIT5"/>
<gene>
    <name evidence="2" type="ORF">BDZ85DRAFT_257729</name>
</gene>
<evidence type="ECO:0000313" key="2">
    <source>
        <dbReference type="EMBL" id="KAF2225581.1"/>
    </source>
</evidence>
<evidence type="ECO:0008006" key="4">
    <source>
        <dbReference type="Google" id="ProtNLM"/>
    </source>
</evidence>
<name>A0A6A6GIT5_9PEZI</name>
<dbReference type="EMBL" id="ML992503">
    <property type="protein sequence ID" value="KAF2225581.1"/>
    <property type="molecule type" value="Genomic_DNA"/>
</dbReference>
<accession>A0A6A6GIT5</accession>
<evidence type="ECO:0000313" key="3">
    <source>
        <dbReference type="Proteomes" id="UP000799538"/>
    </source>
</evidence>
<evidence type="ECO:0000256" key="1">
    <source>
        <dbReference type="SAM" id="MobiDB-lite"/>
    </source>
</evidence>
<feature type="region of interest" description="Disordered" evidence="1">
    <location>
        <begin position="1"/>
        <end position="67"/>
    </location>
</feature>
<dbReference type="OrthoDB" id="4357148at2759"/>
<protein>
    <recommendedName>
        <fullName evidence="4">Histone chaperone domain-containing protein</fullName>
    </recommendedName>
</protein>
<reference evidence="3" key="1">
    <citation type="journal article" date="2020" name="Stud. Mycol.">
        <title>101 Dothideomycetes genomes: A test case for predicting lifestyles and emergence of pathogens.</title>
        <authorList>
            <person name="Haridas S."/>
            <person name="Albert R."/>
            <person name="Binder M."/>
            <person name="Bloem J."/>
            <person name="LaButti K."/>
            <person name="Salamov A."/>
            <person name="Andreopoulos B."/>
            <person name="Baker S."/>
            <person name="Barry K."/>
            <person name="Bills G."/>
            <person name="Bluhm B."/>
            <person name="Cannon C."/>
            <person name="Castanera R."/>
            <person name="Culley D."/>
            <person name="Daum C."/>
            <person name="Ezra D."/>
            <person name="Gonzalez J."/>
            <person name="Henrissat B."/>
            <person name="Kuo A."/>
            <person name="Liang C."/>
            <person name="Lipzen A."/>
            <person name="Lutzoni F."/>
            <person name="Magnuson J."/>
            <person name="Mondo S."/>
            <person name="Nolan M."/>
            <person name="Ohm R."/>
            <person name="Pangilinan J."/>
            <person name="Park H.-J."/>
            <person name="Ramirez L."/>
            <person name="Alfaro M."/>
            <person name="Sun H."/>
            <person name="Tritt A."/>
            <person name="Yoshinaga Y."/>
            <person name="Zwiers L.-H."/>
            <person name="Turgeon B."/>
            <person name="Goodwin S."/>
            <person name="Spatafora J."/>
            <person name="Crous P."/>
            <person name="Grigoriev I."/>
        </authorList>
    </citation>
    <scope>NUCLEOTIDE SEQUENCE [LARGE SCALE GENOMIC DNA]</scope>
    <source>
        <strain evidence="3">CECT 20119</strain>
    </source>
</reference>
<organism evidence="2 3">
    <name type="scientific">Elsinoe ampelina</name>
    <dbReference type="NCBI Taxonomy" id="302913"/>
    <lineage>
        <taxon>Eukaryota</taxon>
        <taxon>Fungi</taxon>
        <taxon>Dikarya</taxon>
        <taxon>Ascomycota</taxon>
        <taxon>Pezizomycotina</taxon>
        <taxon>Dothideomycetes</taxon>
        <taxon>Dothideomycetidae</taxon>
        <taxon>Myriangiales</taxon>
        <taxon>Elsinoaceae</taxon>
        <taxon>Elsinoe</taxon>
    </lineage>
</organism>
<feature type="compositionally biased region" description="Basic and acidic residues" evidence="1">
    <location>
        <begin position="1"/>
        <end position="14"/>
    </location>
</feature>
<keyword evidence="3" id="KW-1185">Reference proteome</keyword>
<proteinExistence type="predicted"/>
<feature type="region of interest" description="Disordered" evidence="1">
    <location>
        <begin position="85"/>
        <end position="105"/>
    </location>
</feature>
<dbReference type="Proteomes" id="UP000799538">
    <property type="component" value="Unassembled WGS sequence"/>
</dbReference>
<sequence length="105" mass="11121">MSTFDQEAKLEKQNEQNLPADAPTGIPSDDDYTSRPGQKQAPIPVQKDSDPVESGVDAATADSDAQLEADERAAIDESNIIGEKTRGAALKGGAYREPGDEEVSC</sequence>